<keyword evidence="18" id="KW-1185">Reference proteome</keyword>
<evidence type="ECO:0000256" key="4">
    <source>
        <dbReference type="ARBA" id="ARBA00022475"/>
    </source>
</evidence>
<keyword evidence="12" id="KW-0902">Two-component regulatory system</keyword>
<dbReference type="SUPFAM" id="SSF55874">
    <property type="entry name" value="ATPase domain of HSP90 chaperone/DNA topoisomerase II/histidine kinase"/>
    <property type="match status" value="1"/>
</dbReference>
<evidence type="ECO:0000256" key="1">
    <source>
        <dbReference type="ARBA" id="ARBA00000085"/>
    </source>
</evidence>
<evidence type="ECO:0000256" key="2">
    <source>
        <dbReference type="ARBA" id="ARBA00004651"/>
    </source>
</evidence>
<dbReference type="GO" id="GO:0016301">
    <property type="term" value="F:kinase activity"/>
    <property type="evidence" value="ECO:0007669"/>
    <property type="project" value="UniProtKB-KW"/>
</dbReference>
<evidence type="ECO:0000259" key="16">
    <source>
        <dbReference type="PROSITE" id="PS50885"/>
    </source>
</evidence>
<dbReference type="Gene3D" id="6.10.340.10">
    <property type="match status" value="1"/>
</dbReference>
<evidence type="ECO:0000256" key="14">
    <source>
        <dbReference type="SAM" id="Phobius"/>
    </source>
</evidence>
<dbReference type="PROSITE" id="PS50109">
    <property type="entry name" value="HIS_KIN"/>
    <property type="match status" value="1"/>
</dbReference>
<dbReference type="CDD" id="cd00075">
    <property type="entry name" value="HATPase"/>
    <property type="match status" value="1"/>
</dbReference>
<dbReference type="SMART" id="SM00387">
    <property type="entry name" value="HATPase_c"/>
    <property type="match status" value="1"/>
</dbReference>
<keyword evidence="8" id="KW-0547">Nucleotide-binding</keyword>
<accession>A0ABW8UN18</accession>
<dbReference type="InterPro" id="IPR050398">
    <property type="entry name" value="HssS/ArlS-like"/>
</dbReference>
<keyword evidence="11 14" id="KW-1133">Transmembrane helix</keyword>
<evidence type="ECO:0000259" key="15">
    <source>
        <dbReference type="PROSITE" id="PS50109"/>
    </source>
</evidence>
<dbReference type="PRINTS" id="PR00344">
    <property type="entry name" value="BCTRLSENSOR"/>
</dbReference>
<evidence type="ECO:0000256" key="7">
    <source>
        <dbReference type="ARBA" id="ARBA00022692"/>
    </source>
</evidence>
<proteinExistence type="predicted"/>
<evidence type="ECO:0000256" key="13">
    <source>
        <dbReference type="ARBA" id="ARBA00023136"/>
    </source>
</evidence>
<dbReference type="RefSeq" id="WP_407142106.1">
    <property type="nucleotide sequence ID" value="NZ_CBCPHL010000005.1"/>
</dbReference>
<name>A0ABW8UN18_9LACT</name>
<organism evidence="17 18">
    <name type="scientific">Marinilactibacillus psychrotolerans</name>
    <dbReference type="NCBI Taxonomy" id="191770"/>
    <lineage>
        <taxon>Bacteria</taxon>
        <taxon>Bacillati</taxon>
        <taxon>Bacillota</taxon>
        <taxon>Bacilli</taxon>
        <taxon>Lactobacillales</taxon>
        <taxon>Carnobacteriaceae</taxon>
        <taxon>Marinilactibacillus</taxon>
    </lineage>
</organism>
<evidence type="ECO:0000256" key="8">
    <source>
        <dbReference type="ARBA" id="ARBA00022741"/>
    </source>
</evidence>
<sequence length="468" mass="53432">MKWFKSEKKSIQFKLISMVSSLMIGTFVIVIVVFNLLFTQYIETTATGLLSFSGQGIERVPMEGRMDNDEKGGMGSNEIVRDNNPAFAVSVNRALIGSDYELRLPADFPVNIQQDTDSLNFVEGLENQDVSLEEVENARLEWNNNLYYYTLTEDDALAGSTAAYFINMTDLYNLENYLNLILVCVMVVALILALVVTYFISLRIANPMRSLAVFAKRIGEGEYDTINDDFSDQELHELKQAMNETTTKLRQYDTEQRAFFQNASHELRTPLQIIKNTAEGIEYGIVEEKTGTDIIKTETDKLSDLVEDILFLSRLESKSPDRITSANDLRETLSYTAERYSRLFEQNNVQIIYDFSEAPVYYKYDERELERIFQNLLSNALRYAQHTIRLICKEQGDRIILGIYNDGEAISEEDLPHIFDRFYFGKKGVHGIGLSIVKAIVASYKGRIEVHSDIAGTTFTLYFNKSSN</sequence>
<dbReference type="InterPro" id="IPR036097">
    <property type="entry name" value="HisK_dim/P_sf"/>
</dbReference>
<keyword evidence="4" id="KW-1003">Cell membrane</keyword>
<comment type="subcellular location">
    <subcellularLocation>
        <location evidence="2">Cell membrane</location>
        <topology evidence="2">Multi-pass membrane protein</topology>
    </subcellularLocation>
</comment>
<dbReference type="PROSITE" id="PS50885">
    <property type="entry name" value="HAMP"/>
    <property type="match status" value="1"/>
</dbReference>
<evidence type="ECO:0000256" key="3">
    <source>
        <dbReference type="ARBA" id="ARBA00012438"/>
    </source>
</evidence>
<dbReference type="PANTHER" id="PTHR45528">
    <property type="entry name" value="SENSOR HISTIDINE KINASE CPXA"/>
    <property type="match status" value="1"/>
</dbReference>
<feature type="domain" description="HAMP" evidence="16">
    <location>
        <begin position="202"/>
        <end position="254"/>
    </location>
</feature>
<evidence type="ECO:0000256" key="5">
    <source>
        <dbReference type="ARBA" id="ARBA00022553"/>
    </source>
</evidence>
<keyword evidence="9 17" id="KW-0418">Kinase</keyword>
<evidence type="ECO:0000256" key="11">
    <source>
        <dbReference type="ARBA" id="ARBA00022989"/>
    </source>
</evidence>
<dbReference type="SUPFAM" id="SSF47384">
    <property type="entry name" value="Homodimeric domain of signal transducing histidine kinase"/>
    <property type="match status" value="1"/>
</dbReference>
<dbReference type="Gene3D" id="3.30.565.10">
    <property type="entry name" value="Histidine kinase-like ATPase, C-terminal domain"/>
    <property type="match status" value="1"/>
</dbReference>
<dbReference type="InterPro" id="IPR003660">
    <property type="entry name" value="HAMP_dom"/>
</dbReference>
<evidence type="ECO:0000256" key="12">
    <source>
        <dbReference type="ARBA" id="ARBA00023012"/>
    </source>
</evidence>
<protein>
    <recommendedName>
        <fullName evidence="3">histidine kinase</fullName>
        <ecNumber evidence="3">2.7.13.3</ecNumber>
    </recommendedName>
</protein>
<keyword evidence="5" id="KW-0597">Phosphoprotein</keyword>
<dbReference type="Proteomes" id="UP001625374">
    <property type="component" value="Unassembled WGS sequence"/>
</dbReference>
<keyword evidence="13 14" id="KW-0472">Membrane</keyword>
<comment type="catalytic activity">
    <reaction evidence="1">
        <text>ATP + protein L-histidine = ADP + protein N-phospho-L-histidine.</text>
        <dbReference type="EC" id="2.7.13.3"/>
    </reaction>
</comment>
<dbReference type="CDD" id="cd00082">
    <property type="entry name" value="HisKA"/>
    <property type="match status" value="1"/>
</dbReference>
<dbReference type="Gene3D" id="1.10.287.130">
    <property type="match status" value="1"/>
</dbReference>
<gene>
    <name evidence="17" type="ORF">ACEN37_05760</name>
</gene>
<feature type="transmembrane region" description="Helical" evidence="14">
    <location>
        <begin position="177"/>
        <end position="200"/>
    </location>
</feature>
<feature type="domain" description="Histidine kinase" evidence="15">
    <location>
        <begin position="262"/>
        <end position="467"/>
    </location>
</feature>
<dbReference type="InterPro" id="IPR003594">
    <property type="entry name" value="HATPase_dom"/>
</dbReference>
<dbReference type="InterPro" id="IPR004358">
    <property type="entry name" value="Sig_transdc_His_kin-like_C"/>
</dbReference>
<evidence type="ECO:0000313" key="17">
    <source>
        <dbReference type="EMBL" id="MFL2102757.1"/>
    </source>
</evidence>
<dbReference type="SMART" id="SM00388">
    <property type="entry name" value="HisKA"/>
    <property type="match status" value="1"/>
</dbReference>
<dbReference type="EC" id="2.7.13.3" evidence="3"/>
<feature type="transmembrane region" description="Helical" evidence="14">
    <location>
        <begin position="21"/>
        <end position="42"/>
    </location>
</feature>
<evidence type="ECO:0000256" key="6">
    <source>
        <dbReference type="ARBA" id="ARBA00022679"/>
    </source>
</evidence>
<dbReference type="Pfam" id="PF00512">
    <property type="entry name" value="HisKA"/>
    <property type="match status" value="1"/>
</dbReference>
<dbReference type="PANTHER" id="PTHR45528:SF1">
    <property type="entry name" value="SENSOR HISTIDINE KINASE CPXA"/>
    <property type="match status" value="1"/>
</dbReference>
<comment type="caution">
    <text evidence="17">The sequence shown here is derived from an EMBL/GenBank/DDBJ whole genome shotgun (WGS) entry which is preliminary data.</text>
</comment>
<reference evidence="17 18" key="1">
    <citation type="submission" date="2024-08" db="EMBL/GenBank/DDBJ databases">
        <authorList>
            <person name="Arias E."/>
        </authorList>
    </citation>
    <scope>NUCLEOTIDE SEQUENCE [LARGE SCALE GENOMIC DNA]</scope>
    <source>
        <strain evidence="17 18">FAM 24106</strain>
    </source>
</reference>
<keyword evidence="7 14" id="KW-0812">Transmembrane</keyword>
<dbReference type="InterPro" id="IPR003661">
    <property type="entry name" value="HisK_dim/P_dom"/>
</dbReference>
<dbReference type="EMBL" id="JBGQQK010000013">
    <property type="protein sequence ID" value="MFL2102757.1"/>
    <property type="molecule type" value="Genomic_DNA"/>
</dbReference>
<dbReference type="InterPro" id="IPR005467">
    <property type="entry name" value="His_kinase_dom"/>
</dbReference>
<dbReference type="InterPro" id="IPR036890">
    <property type="entry name" value="HATPase_C_sf"/>
</dbReference>
<keyword evidence="6" id="KW-0808">Transferase</keyword>
<evidence type="ECO:0000256" key="9">
    <source>
        <dbReference type="ARBA" id="ARBA00022777"/>
    </source>
</evidence>
<evidence type="ECO:0000256" key="10">
    <source>
        <dbReference type="ARBA" id="ARBA00022840"/>
    </source>
</evidence>
<dbReference type="Pfam" id="PF02518">
    <property type="entry name" value="HATPase_c"/>
    <property type="match status" value="1"/>
</dbReference>
<keyword evidence="10" id="KW-0067">ATP-binding</keyword>
<evidence type="ECO:0000313" key="18">
    <source>
        <dbReference type="Proteomes" id="UP001625374"/>
    </source>
</evidence>